<dbReference type="GO" id="GO:0005886">
    <property type="term" value="C:plasma membrane"/>
    <property type="evidence" value="ECO:0007669"/>
    <property type="project" value="TreeGrafter"/>
</dbReference>
<dbReference type="AlphaFoldDB" id="A0A8S2ZRX7"/>
<evidence type="ECO:0000259" key="5">
    <source>
        <dbReference type="Pfam" id="PF25508"/>
    </source>
</evidence>
<evidence type="ECO:0000256" key="3">
    <source>
        <dbReference type="ARBA" id="ARBA00022989"/>
    </source>
</evidence>
<evidence type="ECO:0000313" key="6">
    <source>
        <dbReference type="EMBL" id="CAF4629074.1"/>
    </source>
</evidence>
<evidence type="ECO:0000256" key="1">
    <source>
        <dbReference type="ARBA" id="ARBA00004141"/>
    </source>
</evidence>
<feature type="non-terminal residue" evidence="6">
    <location>
        <position position="1"/>
    </location>
</feature>
<dbReference type="GO" id="GO:0099604">
    <property type="term" value="F:ligand-gated calcium channel activity"/>
    <property type="evidence" value="ECO:0007669"/>
    <property type="project" value="TreeGrafter"/>
</dbReference>
<dbReference type="EMBL" id="CAJOBJ010110476">
    <property type="protein sequence ID" value="CAF4629074.1"/>
    <property type="molecule type" value="Genomic_DNA"/>
</dbReference>
<protein>
    <recommendedName>
        <fullName evidence="5">TRPM-like domain-containing protein</fullName>
    </recommendedName>
</protein>
<dbReference type="PANTHER" id="PTHR13800">
    <property type="entry name" value="TRANSIENT RECEPTOR POTENTIAL CATION CHANNEL, SUBFAMILY M, MEMBER 6"/>
    <property type="match status" value="1"/>
</dbReference>
<dbReference type="PANTHER" id="PTHR13800:SF12">
    <property type="entry name" value="TRANSIENT RECEPTOR POTENTIAL CATION CHANNEL SUBFAMILY M MEMBER-LIKE 2"/>
    <property type="match status" value="1"/>
</dbReference>
<organism evidence="6 7">
    <name type="scientific">Rotaria magnacalcarata</name>
    <dbReference type="NCBI Taxonomy" id="392030"/>
    <lineage>
        <taxon>Eukaryota</taxon>
        <taxon>Metazoa</taxon>
        <taxon>Spiralia</taxon>
        <taxon>Gnathifera</taxon>
        <taxon>Rotifera</taxon>
        <taxon>Eurotatoria</taxon>
        <taxon>Bdelloidea</taxon>
        <taxon>Philodinida</taxon>
        <taxon>Philodinidae</taxon>
        <taxon>Rotaria</taxon>
    </lineage>
</organism>
<gene>
    <name evidence="6" type="ORF">GIL414_LOCUS40126</name>
</gene>
<comment type="subcellular location">
    <subcellularLocation>
        <location evidence="1">Membrane</location>
        <topology evidence="1">Multi-pass membrane protein</topology>
    </subcellularLocation>
</comment>
<dbReference type="InterPro" id="IPR057366">
    <property type="entry name" value="TRPM-like"/>
</dbReference>
<comment type="caution">
    <text evidence="6">The sequence shown here is derived from an EMBL/GenBank/DDBJ whole genome shotgun (WGS) entry which is preliminary data.</text>
</comment>
<proteinExistence type="predicted"/>
<evidence type="ECO:0000256" key="4">
    <source>
        <dbReference type="ARBA" id="ARBA00023136"/>
    </source>
</evidence>
<keyword evidence="3" id="KW-1133">Transmembrane helix</keyword>
<evidence type="ECO:0000256" key="2">
    <source>
        <dbReference type="ARBA" id="ARBA00022692"/>
    </source>
</evidence>
<sequence length="73" mass="8387">HLAHKNNDVRYNQSANEFENLAVEILDRFYQINARACTKAIIRQIPAYGNATWLELAIKAEAKQFIAQRAVQD</sequence>
<reference evidence="6" key="1">
    <citation type="submission" date="2021-02" db="EMBL/GenBank/DDBJ databases">
        <authorList>
            <person name="Nowell W R."/>
        </authorList>
    </citation>
    <scope>NUCLEOTIDE SEQUENCE</scope>
</reference>
<evidence type="ECO:0000313" key="7">
    <source>
        <dbReference type="Proteomes" id="UP000681720"/>
    </source>
</evidence>
<keyword evidence="4" id="KW-0472">Membrane</keyword>
<feature type="domain" description="TRPM-like" evidence="5">
    <location>
        <begin position="9"/>
        <end position="68"/>
    </location>
</feature>
<feature type="non-terminal residue" evidence="6">
    <location>
        <position position="73"/>
    </location>
</feature>
<dbReference type="Proteomes" id="UP000681720">
    <property type="component" value="Unassembled WGS sequence"/>
</dbReference>
<dbReference type="InterPro" id="IPR050927">
    <property type="entry name" value="TRPM"/>
</dbReference>
<keyword evidence="2" id="KW-0812">Transmembrane</keyword>
<name>A0A8S2ZRX7_9BILA</name>
<dbReference type="Pfam" id="PF25508">
    <property type="entry name" value="TRPM2"/>
    <property type="match status" value="1"/>
</dbReference>
<accession>A0A8S2ZRX7</accession>